<dbReference type="PANTHER" id="PTHR22916:SF3">
    <property type="entry name" value="UDP-GLCNAC:BETAGAL BETA-1,3-N-ACETYLGLUCOSAMINYLTRANSFERASE-LIKE PROTEIN 1"/>
    <property type="match status" value="1"/>
</dbReference>
<organism evidence="3 4">
    <name type="scientific">Gillisia lutea</name>
    <dbReference type="NCBI Taxonomy" id="2909668"/>
    <lineage>
        <taxon>Bacteria</taxon>
        <taxon>Pseudomonadati</taxon>
        <taxon>Bacteroidota</taxon>
        <taxon>Flavobacteriia</taxon>
        <taxon>Flavobacteriales</taxon>
        <taxon>Flavobacteriaceae</taxon>
        <taxon>Gillisia</taxon>
    </lineage>
</organism>
<dbReference type="Pfam" id="PF00535">
    <property type="entry name" value="Glycos_transf_2"/>
    <property type="match status" value="1"/>
</dbReference>
<dbReference type="RefSeq" id="WP_236132796.1">
    <property type="nucleotide sequence ID" value="NZ_JAKGTH010000006.1"/>
</dbReference>
<accession>A0ABS9EEG9</accession>
<dbReference type="SUPFAM" id="SSF53448">
    <property type="entry name" value="Nucleotide-diphospho-sugar transferases"/>
    <property type="match status" value="1"/>
</dbReference>
<evidence type="ECO:0000313" key="3">
    <source>
        <dbReference type="EMBL" id="MCF4100657.1"/>
    </source>
</evidence>
<comment type="caution">
    <text evidence="3">The sequence shown here is derived from an EMBL/GenBank/DDBJ whole genome shotgun (WGS) entry which is preliminary data.</text>
</comment>
<keyword evidence="1" id="KW-1133">Transmembrane helix</keyword>
<feature type="domain" description="Glycosyltransferase 2-like" evidence="2">
    <location>
        <begin position="8"/>
        <end position="137"/>
    </location>
</feature>
<dbReference type="PANTHER" id="PTHR22916">
    <property type="entry name" value="GLYCOSYLTRANSFERASE"/>
    <property type="match status" value="1"/>
</dbReference>
<protein>
    <submittedName>
        <fullName evidence="3">Glycosyltransferase</fullName>
    </submittedName>
</protein>
<name>A0ABS9EEG9_9FLAO</name>
<dbReference type="CDD" id="cd00761">
    <property type="entry name" value="Glyco_tranf_GTA_type"/>
    <property type="match status" value="1"/>
</dbReference>
<keyword evidence="1" id="KW-0812">Transmembrane</keyword>
<dbReference type="EMBL" id="JAKGTH010000006">
    <property type="protein sequence ID" value="MCF4100657.1"/>
    <property type="molecule type" value="Genomic_DNA"/>
</dbReference>
<evidence type="ECO:0000256" key="1">
    <source>
        <dbReference type="SAM" id="Phobius"/>
    </source>
</evidence>
<feature type="transmembrane region" description="Helical" evidence="1">
    <location>
        <begin position="223"/>
        <end position="244"/>
    </location>
</feature>
<proteinExistence type="predicted"/>
<gene>
    <name evidence="3" type="ORF">L1I30_03160</name>
</gene>
<keyword evidence="4" id="KW-1185">Reference proteome</keyword>
<dbReference type="Gene3D" id="3.90.550.10">
    <property type="entry name" value="Spore Coat Polysaccharide Biosynthesis Protein SpsA, Chain A"/>
    <property type="match status" value="1"/>
</dbReference>
<keyword evidence="1" id="KW-0472">Membrane</keyword>
<sequence>MNDRPLVSIIMPAYNSSRFIEQAIQSVLHQTYTNWELLVIDDASRDTTVKIVQECAAASSKIKLLISSENQGAGVARNKGIKAATGTYIAFLDADDLWFPEKLSIQLKFMQERGLQMTFSSYELISESGEKLHKMVEALPLLSYNKLLRSNYVGNLTGIYSVEILGKIYNASIRKRQDWALWLSVLKETGNVEGITAPLAYYRIRRESISNNKLSLLKHNFNVYYKVLNFGILKSCAYMILFLWEHFMLKSKQLKQLDH</sequence>
<evidence type="ECO:0000259" key="2">
    <source>
        <dbReference type="Pfam" id="PF00535"/>
    </source>
</evidence>
<reference evidence="3" key="1">
    <citation type="submission" date="2022-01" db="EMBL/GenBank/DDBJ databases">
        <title>Gillisia lutea sp. nov., isolated from marine plastic residues from the Malvarosa beach (Valencia, Spain).</title>
        <authorList>
            <person name="Vidal-Verdu A."/>
            <person name="Molina-Menor E."/>
            <person name="Satari L."/>
            <person name="Pascual J."/>
            <person name="Pereto J."/>
            <person name="Porcar M."/>
        </authorList>
    </citation>
    <scope>NUCLEOTIDE SEQUENCE</scope>
    <source>
        <strain evidence="3">M10.2A</strain>
    </source>
</reference>
<evidence type="ECO:0000313" key="4">
    <source>
        <dbReference type="Proteomes" id="UP001179363"/>
    </source>
</evidence>
<dbReference type="Proteomes" id="UP001179363">
    <property type="component" value="Unassembled WGS sequence"/>
</dbReference>
<dbReference type="InterPro" id="IPR029044">
    <property type="entry name" value="Nucleotide-diphossugar_trans"/>
</dbReference>
<dbReference type="InterPro" id="IPR001173">
    <property type="entry name" value="Glyco_trans_2-like"/>
</dbReference>